<gene>
    <name evidence="2" type="ORF">E2C01_065171</name>
</gene>
<evidence type="ECO:0000313" key="2">
    <source>
        <dbReference type="EMBL" id="MPC70909.1"/>
    </source>
</evidence>
<protein>
    <submittedName>
        <fullName evidence="2">Uncharacterized protein</fullName>
    </submittedName>
</protein>
<evidence type="ECO:0000256" key="1">
    <source>
        <dbReference type="SAM" id="MobiDB-lite"/>
    </source>
</evidence>
<name>A0A5B7HMA7_PORTR</name>
<accession>A0A5B7HMA7</accession>
<proteinExistence type="predicted"/>
<organism evidence="2 3">
    <name type="scientific">Portunus trituberculatus</name>
    <name type="common">Swimming crab</name>
    <name type="synonym">Neptunus trituberculatus</name>
    <dbReference type="NCBI Taxonomy" id="210409"/>
    <lineage>
        <taxon>Eukaryota</taxon>
        <taxon>Metazoa</taxon>
        <taxon>Ecdysozoa</taxon>
        <taxon>Arthropoda</taxon>
        <taxon>Crustacea</taxon>
        <taxon>Multicrustacea</taxon>
        <taxon>Malacostraca</taxon>
        <taxon>Eumalacostraca</taxon>
        <taxon>Eucarida</taxon>
        <taxon>Decapoda</taxon>
        <taxon>Pleocyemata</taxon>
        <taxon>Brachyura</taxon>
        <taxon>Eubrachyura</taxon>
        <taxon>Portunoidea</taxon>
        <taxon>Portunidae</taxon>
        <taxon>Portuninae</taxon>
        <taxon>Portunus</taxon>
    </lineage>
</organism>
<keyword evidence="3" id="KW-1185">Reference proteome</keyword>
<sequence>MNLPLSHGTGKAEVVSGQVRSGEGR</sequence>
<dbReference type="Proteomes" id="UP000324222">
    <property type="component" value="Unassembled WGS sequence"/>
</dbReference>
<feature type="region of interest" description="Disordered" evidence="1">
    <location>
        <begin position="1"/>
        <end position="25"/>
    </location>
</feature>
<evidence type="ECO:0000313" key="3">
    <source>
        <dbReference type="Proteomes" id="UP000324222"/>
    </source>
</evidence>
<comment type="caution">
    <text evidence="2">The sequence shown here is derived from an EMBL/GenBank/DDBJ whole genome shotgun (WGS) entry which is preliminary data.</text>
</comment>
<dbReference type="EMBL" id="VSRR010031938">
    <property type="protein sequence ID" value="MPC70909.1"/>
    <property type="molecule type" value="Genomic_DNA"/>
</dbReference>
<dbReference type="AlphaFoldDB" id="A0A5B7HMA7"/>
<reference evidence="2 3" key="1">
    <citation type="submission" date="2019-05" db="EMBL/GenBank/DDBJ databases">
        <title>Another draft genome of Portunus trituberculatus and its Hox gene families provides insights of decapod evolution.</title>
        <authorList>
            <person name="Jeong J.-H."/>
            <person name="Song I."/>
            <person name="Kim S."/>
            <person name="Choi T."/>
            <person name="Kim D."/>
            <person name="Ryu S."/>
            <person name="Kim W."/>
        </authorList>
    </citation>
    <scope>NUCLEOTIDE SEQUENCE [LARGE SCALE GENOMIC DNA]</scope>
    <source>
        <tissue evidence="2">Muscle</tissue>
    </source>
</reference>